<dbReference type="SMART" id="SM00363">
    <property type="entry name" value="S4"/>
    <property type="match status" value="1"/>
</dbReference>
<dbReference type="InterPro" id="IPR002942">
    <property type="entry name" value="S4_RNA-bd"/>
</dbReference>
<dbReference type="SUPFAM" id="SSF55174">
    <property type="entry name" value="Alpha-L RNA-binding motif"/>
    <property type="match status" value="1"/>
</dbReference>
<dbReference type="InterPro" id="IPR020103">
    <property type="entry name" value="PsdUridine_synth_cat_dom_sf"/>
</dbReference>
<dbReference type="PATRIC" id="fig|1127696.3.peg.309"/>
<dbReference type="InterPro" id="IPR006224">
    <property type="entry name" value="PsdUridine_synth_RluA-like_CS"/>
</dbReference>
<dbReference type="PANTHER" id="PTHR21600:SF44">
    <property type="entry name" value="RIBOSOMAL LARGE SUBUNIT PSEUDOURIDINE SYNTHASE D"/>
    <property type="match status" value="1"/>
</dbReference>
<evidence type="ECO:0000313" key="9">
    <source>
        <dbReference type="Proteomes" id="UP000010408"/>
    </source>
</evidence>
<dbReference type="PANTHER" id="PTHR21600">
    <property type="entry name" value="MITOCHONDRIAL RNA PSEUDOURIDINE SYNTHASE"/>
    <property type="match status" value="1"/>
</dbReference>
<comment type="function">
    <text evidence="6">Responsible for synthesis of pseudouridine from uracil.</text>
</comment>
<dbReference type="Gene3D" id="3.10.290.10">
    <property type="entry name" value="RNA-binding S4 domain"/>
    <property type="match status" value="1"/>
</dbReference>
<dbReference type="CDD" id="cd02869">
    <property type="entry name" value="PseudoU_synth_RluA_like"/>
    <property type="match status" value="1"/>
</dbReference>
<dbReference type="EC" id="5.4.99.-" evidence="6"/>
<dbReference type="FunFam" id="3.30.2350.10:FF:000006">
    <property type="entry name" value="Pseudouridine synthase"/>
    <property type="match status" value="1"/>
</dbReference>
<gene>
    <name evidence="8" type="ORF">HMPREF9134_00361</name>
</gene>
<evidence type="ECO:0000259" key="7">
    <source>
        <dbReference type="SMART" id="SM00363"/>
    </source>
</evidence>
<dbReference type="Pfam" id="PF00849">
    <property type="entry name" value="PseudoU_synth_2"/>
    <property type="match status" value="1"/>
</dbReference>
<feature type="active site" evidence="4">
    <location>
        <position position="193"/>
    </location>
</feature>
<dbReference type="Gene3D" id="3.30.2350.10">
    <property type="entry name" value="Pseudouridine synthase"/>
    <property type="match status" value="1"/>
</dbReference>
<dbReference type="AlphaFoldDB" id="L1NH71"/>
<protein>
    <recommendedName>
        <fullName evidence="6">Pseudouridine synthase</fullName>
        <ecNumber evidence="6">5.4.99.-</ecNumber>
    </recommendedName>
</protein>
<dbReference type="RefSeq" id="WP_005468514.1">
    <property type="nucleotide sequence ID" value="NZ_KB291042.1"/>
</dbReference>
<dbReference type="SUPFAM" id="SSF55120">
    <property type="entry name" value="Pseudouridine synthase"/>
    <property type="match status" value="1"/>
</dbReference>
<dbReference type="Proteomes" id="UP000010408">
    <property type="component" value="Unassembled WGS sequence"/>
</dbReference>
<dbReference type="PROSITE" id="PS50889">
    <property type="entry name" value="S4"/>
    <property type="match status" value="1"/>
</dbReference>
<dbReference type="HOGENOM" id="CLU_016902_4_3_10"/>
<dbReference type="InterPro" id="IPR006145">
    <property type="entry name" value="PsdUridine_synth_RsuA/RluA"/>
</dbReference>
<evidence type="ECO:0000256" key="5">
    <source>
        <dbReference type="PROSITE-ProRule" id="PRU00182"/>
    </source>
</evidence>
<evidence type="ECO:0000256" key="1">
    <source>
        <dbReference type="ARBA" id="ARBA00010876"/>
    </source>
</evidence>
<comment type="similarity">
    <text evidence="1 6">Belongs to the pseudouridine synthase RluA family.</text>
</comment>
<comment type="caution">
    <text evidence="8">The sequence shown here is derived from an EMBL/GenBank/DDBJ whole genome shotgun (WGS) entry which is preliminary data.</text>
</comment>
<dbReference type="GO" id="GO:0003723">
    <property type="term" value="F:RNA binding"/>
    <property type="evidence" value="ECO:0007669"/>
    <property type="project" value="UniProtKB-KW"/>
</dbReference>
<keyword evidence="2 5" id="KW-0694">RNA-binding</keyword>
<evidence type="ECO:0000256" key="4">
    <source>
        <dbReference type="PIRSR" id="PIRSR606225-1"/>
    </source>
</evidence>
<dbReference type="InterPro" id="IPR006225">
    <property type="entry name" value="PsdUridine_synth_RluC/D"/>
</dbReference>
<dbReference type="CDD" id="cd00165">
    <property type="entry name" value="S4"/>
    <property type="match status" value="1"/>
</dbReference>
<dbReference type="NCBIfam" id="TIGR00005">
    <property type="entry name" value="rluA_subfam"/>
    <property type="match status" value="1"/>
</dbReference>
<evidence type="ECO:0000256" key="6">
    <source>
        <dbReference type="RuleBase" id="RU362028"/>
    </source>
</evidence>
<dbReference type="STRING" id="1127696.HMPREF9134_00361"/>
<keyword evidence="3 6" id="KW-0413">Isomerase</keyword>
<dbReference type="InterPro" id="IPR036986">
    <property type="entry name" value="S4_RNA-bd_sf"/>
</dbReference>
<dbReference type="GO" id="GO:0000455">
    <property type="term" value="P:enzyme-directed rRNA pseudouridine synthesis"/>
    <property type="evidence" value="ECO:0007669"/>
    <property type="project" value="TreeGrafter"/>
</dbReference>
<dbReference type="InterPro" id="IPR050188">
    <property type="entry name" value="RluA_PseudoU_synthase"/>
</dbReference>
<name>L1NH71_9PORP</name>
<organism evidence="8 9">
    <name type="scientific">Porphyromonas catoniae F0037</name>
    <dbReference type="NCBI Taxonomy" id="1127696"/>
    <lineage>
        <taxon>Bacteria</taxon>
        <taxon>Pseudomonadati</taxon>
        <taxon>Bacteroidota</taxon>
        <taxon>Bacteroidia</taxon>
        <taxon>Bacteroidales</taxon>
        <taxon>Porphyromonadaceae</taxon>
        <taxon>Porphyromonas</taxon>
    </lineage>
</organism>
<proteinExistence type="inferred from homology"/>
<dbReference type="EMBL" id="AMEQ01000012">
    <property type="protein sequence ID" value="EKY02625.1"/>
    <property type="molecule type" value="Genomic_DNA"/>
</dbReference>
<sequence length="385" mass="43602">MTGGSEMSVELFDEGEVWADEEDLLGSEEDLGVEVLSPEEAVSYIQHADSSPLYEHYRVIADKGQALLRVDKFLASRMTGSSRSRIQQALDGGYVFVNGVAVKANYRIKPQDVVTLQLRRPKHTLEIVPEDIPLEIVYEDPYLLVVNKPAGLVVHPGHGNYSGTLVNALAYYLKDDPHYDPADPRVGLVHRIDKDTSGLLVVAKRPETKTHLARQFFEKTTHRSYRALVWGRFTEPQGTIIGNIGRDERDRLQMAVYPEGSERGKHAVTHYEVLEELAYVSWVECRLETGRTHQIRAHMKHIGHPLFADVRYGGDKILWGNQFSRYKQFVQNCFALCPRQALHAKTLGFVHPETGEELLFDSELPSDLSALLDRWRTYAAHVADE</sequence>
<dbReference type="eggNOG" id="COG0564">
    <property type="taxonomic scope" value="Bacteria"/>
</dbReference>
<evidence type="ECO:0000256" key="2">
    <source>
        <dbReference type="ARBA" id="ARBA00022884"/>
    </source>
</evidence>
<evidence type="ECO:0000313" key="8">
    <source>
        <dbReference type="EMBL" id="EKY02625.1"/>
    </source>
</evidence>
<dbReference type="GO" id="GO:0120159">
    <property type="term" value="F:rRNA pseudouridine synthase activity"/>
    <property type="evidence" value="ECO:0007669"/>
    <property type="project" value="UniProtKB-ARBA"/>
</dbReference>
<dbReference type="Pfam" id="PF01479">
    <property type="entry name" value="S4"/>
    <property type="match status" value="1"/>
</dbReference>
<dbReference type="PROSITE" id="PS01129">
    <property type="entry name" value="PSI_RLU"/>
    <property type="match status" value="1"/>
</dbReference>
<accession>L1NH71</accession>
<comment type="catalytic activity">
    <reaction evidence="6">
        <text>a uridine in RNA = a pseudouridine in RNA</text>
        <dbReference type="Rhea" id="RHEA:48348"/>
        <dbReference type="Rhea" id="RHEA-COMP:12068"/>
        <dbReference type="Rhea" id="RHEA-COMP:12069"/>
        <dbReference type="ChEBI" id="CHEBI:65314"/>
        <dbReference type="ChEBI" id="CHEBI:65315"/>
    </reaction>
</comment>
<reference evidence="8 9" key="1">
    <citation type="submission" date="2012-05" db="EMBL/GenBank/DDBJ databases">
        <authorList>
            <person name="Weinstock G."/>
            <person name="Sodergren E."/>
            <person name="Lobos E.A."/>
            <person name="Fulton L."/>
            <person name="Fulton R."/>
            <person name="Courtney L."/>
            <person name="Fronick C."/>
            <person name="O'Laughlin M."/>
            <person name="Godfrey J."/>
            <person name="Wilson R.M."/>
            <person name="Miner T."/>
            <person name="Farmer C."/>
            <person name="Delehaunty K."/>
            <person name="Cordes M."/>
            <person name="Minx P."/>
            <person name="Tomlinson C."/>
            <person name="Chen J."/>
            <person name="Wollam A."/>
            <person name="Pepin K.H."/>
            <person name="Bhonagiri V."/>
            <person name="Zhang X."/>
            <person name="Suruliraj S."/>
            <person name="Warren W."/>
            <person name="Mitreva M."/>
            <person name="Mardis E.R."/>
            <person name="Wilson R.K."/>
        </authorList>
    </citation>
    <scope>NUCLEOTIDE SEQUENCE [LARGE SCALE GENOMIC DNA]</scope>
    <source>
        <strain evidence="8 9">F0037</strain>
    </source>
</reference>
<feature type="domain" description="RNA-binding S4" evidence="7">
    <location>
        <begin position="68"/>
        <end position="126"/>
    </location>
</feature>
<evidence type="ECO:0000256" key="3">
    <source>
        <dbReference type="ARBA" id="ARBA00023235"/>
    </source>
</evidence>